<feature type="domain" description="FecR protein" evidence="2">
    <location>
        <begin position="198"/>
        <end position="289"/>
    </location>
</feature>
<keyword evidence="1" id="KW-0472">Membrane</keyword>
<dbReference type="EMBL" id="JAQNVG010000054">
    <property type="protein sequence ID" value="MDC2238597.1"/>
    <property type="molecule type" value="Genomic_DNA"/>
</dbReference>
<dbReference type="Proteomes" id="UP000782901">
    <property type="component" value="Unassembled WGS sequence"/>
</dbReference>
<evidence type="ECO:0000259" key="2">
    <source>
        <dbReference type="Pfam" id="PF04773"/>
    </source>
</evidence>
<dbReference type="KEGG" id="btho:Btheta7330_03357"/>
<keyword evidence="1" id="KW-1133">Transmembrane helix</keyword>
<organism evidence="4 7">
    <name type="scientific">Bacteroides thetaiotaomicron</name>
    <dbReference type="NCBI Taxonomy" id="818"/>
    <lineage>
        <taxon>Bacteria</taxon>
        <taxon>Pseudomonadati</taxon>
        <taxon>Bacteroidota</taxon>
        <taxon>Bacteroidia</taxon>
        <taxon>Bacteroidales</taxon>
        <taxon>Bacteroidaceae</taxon>
        <taxon>Bacteroides</taxon>
    </lineage>
</organism>
<dbReference type="Proteomes" id="UP000436858">
    <property type="component" value="Unassembled WGS sequence"/>
</dbReference>
<dbReference type="EMBL" id="JAGZEE010000013">
    <property type="protein sequence ID" value="MBS5411001.1"/>
    <property type="molecule type" value="Genomic_DNA"/>
</dbReference>
<feature type="domain" description="Protein FecR C-terminal" evidence="3">
    <location>
        <begin position="333"/>
        <end position="399"/>
    </location>
</feature>
<dbReference type="InterPro" id="IPR006860">
    <property type="entry name" value="FecR"/>
</dbReference>
<dbReference type="FunFam" id="2.60.120.1440:FF:000001">
    <property type="entry name" value="Putative anti-sigma factor"/>
    <property type="match status" value="1"/>
</dbReference>
<keyword evidence="1" id="KW-0812">Transmembrane</keyword>
<protein>
    <submittedName>
        <fullName evidence="4">FecR family protein</fullName>
    </submittedName>
</protein>
<evidence type="ECO:0000259" key="3">
    <source>
        <dbReference type="Pfam" id="PF16344"/>
    </source>
</evidence>
<dbReference type="PANTHER" id="PTHR30273:SF2">
    <property type="entry name" value="PROTEIN FECR"/>
    <property type="match status" value="1"/>
</dbReference>
<proteinExistence type="predicted"/>
<dbReference type="GO" id="GO:0016989">
    <property type="term" value="F:sigma factor antagonist activity"/>
    <property type="evidence" value="ECO:0007669"/>
    <property type="project" value="TreeGrafter"/>
</dbReference>
<feature type="transmembrane region" description="Helical" evidence="1">
    <location>
        <begin position="95"/>
        <end position="117"/>
    </location>
</feature>
<accession>A0A0P0FCB4</accession>
<dbReference type="AlphaFoldDB" id="A0A0P0FCB4"/>
<dbReference type="OMA" id="EYISWVD"/>
<dbReference type="Proteomes" id="UP001217776">
    <property type="component" value="Unassembled WGS sequence"/>
</dbReference>
<dbReference type="GeneID" id="60925809"/>
<reference evidence="4 7" key="1">
    <citation type="journal article" date="2019" name="Nat. Med.">
        <title>A library of human gut bacterial isolates paired with longitudinal multiomics data enables mechanistic microbiome research.</title>
        <authorList>
            <person name="Poyet M."/>
            <person name="Groussin M."/>
            <person name="Gibbons S.M."/>
            <person name="Avila-Pacheco J."/>
            <person name="Jiang X."/>
            <person name="Kearney S.M."/>
            <person name="Perrotta A.R."/>
            <person name="Berdy B."/>
            <person name="Zhao S."/>
            <person name="Lieberman T.D."/>
            <person name="Swanson P.K."/>
            <person name="Smith M."/>
            <person name="Roesemann S."/>
            <person name="Alexander J.E."/>
            <person name="Rich S.A."/>
            <person name="Livny J."/>
            <person name="Vlamakis H."/>
            <person name="Clish C."/>
            <person name="Bullock K."/>
            <person name="Deik A."/>
            <person name="Scott J."/>
            <person name="Pierce K.A."/>
            <person name="Xavier R.J."/>
            <person name="Alm E.J."/>
        </authorList>
    </citation>
    <scope>NUCLEOTIDE SEQUENCE [LARGE SCALE GENOMIC DNA]</scope>
    <source>
        <strain evidence="4 7">BIOML-A162</strain>
    </source>
</reference>
<dbReference type="Pfam" id="PF04773">
    <property type="entry name" value="FecR"/>
    <property type="match status" value="1"/>
</dbReference>
<dbReference type="InterPro" id="IPR032508">
    <property type="entry name" value="FecR_C"/>
</dbReference>
<dbReference type="Gene3D" id="2.60.120.1440">
    <property type="match status" value="1"/>
</dbReference>
<dbReference type="PANTHER" id="PTHR30273">
    <property type="entry name" value="PERIPLASMIC SIGNAL SENSOR AND SIGMA FACTOR ACTIVATOR FECR-RELATED"/>
    <property type="match status" value="1"/>
</dbReference>
<comment type="caution">
    <text evidence="4">The sequence shown here is derived from an EMBL/GenBank/DDBJ whole genome shotgun (WGS) entry which is preliminary data.</text>
</comment>
<dbReference type="RefSeq" id="WP_008766892.1">
    <property type="nucleotide sequence ID" value="NZ_BAABXH010000002.1"/>
</dbReference>
<evidence type="ECO:0000313" key="4">
    <source>
        <dbReference type="EMBL" id="KAB4487053.1"/>
    </source>
</evidence>
<dbReference type="Pfam" id="PF16344">
    <property type="entry name" value="FecR_C"/>
    <property type="match status" value="1"/>
</dbReference>
<evidence type="ECO:0000256" key="1">
    <source>
        <dbReference type="SAM" id="Phobius"/>
    </source>
</evidence>
<evidence type="ECO:0000313" key="5">
    <source>
        <dbReference type="EMBL" id="MBS5411001.1"/>
    </source>
</evidence>
<evidence type="ECO:0000313" key="7">
    <source>
        <dbReference type="Proteomes" id="UP000436858"/>
    </source>
</evidence>
<dbReference type="EMBL" id="WCRY01000002">
    <property type="protein sequence ID" value="KAB4487053.1"/>
    <property type="molecule type" value="Genomic_DNA"/>
</dbReference>
<reference evidence="6" key="3">
    <citation type="submission" date="2022-10" db="EMBL/GenBank/DDBJ databases">
        <title>Human gut microbiome strain richness.</title>
        <authorList>
            <person name="Chen-Liaw A."/>
        </authorList>
    </citation>
    <scope>NUCLEOTIDE SEQUENCE</scope>
    <source>
        <strain evidence="6">1001283st1_A3_1001283B150304_161114</strain>
    </source>
</reference>
<name>A0A0P0FCB4_BACT4</name>
<dbReference type="InterPro" id="IPR012373">
    <property type="entry name" value="Ferrdict_sens_TM"/>
</dbReference>
<gene>
    <name evidence="4" type="ORF">GAN91_03350</name>
    <name evidence="5" type="ORF">KHY35_09845</name>
    <name evidence="6" type="ORF">PO127_22900</name>
</gene>
<reference evidence="5" key="2">
    <citation type="submission" date="2021-02" db="EMBL/GenBank/DDBJ databases">
        <title>Infant gut strain persistence is associated with maternal origin, phylogeny, and functional potential including surface adhesion and iron acquisition.</title>
        <authorList>
            <person name="Lou Y.C."/>
        </authorList>
    </citation>
    <scope>NUCLEOTIDE SEQUENCE</scope>
    <source>
        <strain evidence="5">L3_082_243G1_dasL3_082_243G1_maxbin2.maxbin.015s ta_sub</strain>
    </source>
</reference>
<accession>C6IQR2</accession>
<sequence length="404" mass="46477">MDIKNKYTHYSADQLLNDFYFLESEQHPSPESIAFWETMQQKDKALAKEIKIARSFLHDIRHIPVSHLPQNEVETVWKNISRLNNIEKQRKKKILFINHSILVAASLALILCSAWYFQSQLSIMQEKTELEITAVKRPNATPTDNIQLVLSKKKQIDIDGKESQLQYDHQGKINVNSQTIIQETDDKEKTNIYNQLIVPAGKRSSITFTDGTCIWLSANSRIVYPVEFKQHKREIYIEGEAFLSVSHDPNRPFIVKTSQMDIQVLGTTFNVSAYENKQTQSVVLVSGKIKVKTSKNESKTLSPNNLLSYNEQEGIHIQSVDVQKYIAWKDGFYLFQTEKLKDIATKLSDYYGKKIMIDSPLKTITCSGKLDLKEDLDEVLQTLIRTVPARIEKSDGIIHIYVKH</sequence>
<evidence type="ECO:0000313" key="6">
    <source>
        <dbReference type="EMBL" id="MDC2238597.1"/>
    </source>
</evidence>
<dbReference type="Gene3D" id="3.55.50.30">
    <property type="match status" value="1"/>
</dbReference>